<evidence type="ECO:0000256" key="1">
    <source>
        <dbReference type="SAM" id="MobiDB-lite"/>
    </source>
</evidence>
<sequence>MSETSRLGFNHRHVSNDETAAFAVRPSSAQPTRRRLSLFFARTLTTPPLPLLPHHETGGLPRVCHGGRRFWRLRGPGRGRPDRRASPQHHQQQRRRRCCASAGRRVAP</sequence>
<name>A0A131XQ71_9ACAR</name>
<dbReference type="AlphaFoldDB" id="A0A131XQ71"/>
<feature type="compositionally biased region" description="Low complexity" evidence="1">
    <location>
        <begin position="99"/>
        <end position="108"/>
    </location>
</feature>
<organism evidence="2">
    <name type="scientific">Hyalomma excavatum</name>
    <dbReference type="NCBI Taxonomy" id="257692"/>
    <lineage>
        <taxon>Eukaryota</taxon>
        <taxon>Metazoa</taxon>
        <taxon>Ecdysozoa</taxon>
        <taxon>Arthropoda</taxon>
        <taxon>Chelicerata</taxon>
        <taxon>Arachnida</taxon>
        <taxon>Acari</taxon>
        <taxon>Parasitiformes</taxon>
        <taxon>Ixodida</taxon>
        <taxon>Ixodoidea</taxon>
        <taxon>Ixodidae</taxon>
        <taxon>Hyalomminae</taxon>
        <taxon>Hyalomma</taxon>
    </lineage>
</organism>
<reference evidence="2" key="1">
    <citation type="journal article" date="2017" name="Ticks Tick Borne Dis.">
        <title>An insight into the sialome of Hyalomma excavatum.</title>
        <authorList>
            <person name="Ribeiro J.M."/>
            <person name="Slovak M."/>
            <person name="Francischetti I.M."/>
        </authorList>
    </citation>
    <scope>NUCLEOTIDE SEQUENCE</scope>
    <source>
        <strain evidence="2">Samish</strain>
        <tissue evidence="2">Salivary glands</tissue>
    </source>
</reference>
<feature type="region of interest" description="Disordered" evidence="1">
    <location>
        <begin position="1"/>
        <end position="30"/>
    </location>
</feature>
<dbReference type="EMBL" id="GEFH01000880">
    <property type="protein sequence ID" value="JAP67701.1"/>
    <property type="molecule type" value="mRNA"/>
</dbReference>
<evidence type="ECO:0000313" key="2">
    <source>
        <dbReference type="EMBL" id="JAP67701.1"/>
    </source>
</evidence>
<proteinExistence type="evidence at transcript level"/>
<accession>A0A131XQ71</accession>
<feature type="region of interest" description="Disordered" evidence="1">
    <location>
        <begin position="71"/>
        <end position="108"/>
    </location>
</feature>
<protein>
    <submittedName>
        <fullName evidence="2">Uncharacterized protein</fullName>
    </submittedName>
</protein>